<dbReference type="GO" id="GO:0050114">
    <property type="term" value="F:myo-inosose-2 dehydratase activity"/>
    <property type="evidence" value="ECO:0007669"/>
    <property type="project" value="UniProtKB-EC"/>
</dbReference>
<keyword evidence="2" id="KW-0456">Lyase</keyword>
<dbReference type="InterPro" id="IPR030823">
    <property type="entry name" value="IolE/MocC"/>
</dbReference>
<keyword evidence="3" id="KW-1185">Reference proteome</keyword>
<comment type="caution">
    <text evidence="2">The sequence shown here is derived from an EMBL/GenBank/DDBJ whole genome shotgun (WGS) entry which is preliminary data.</text>
</comment>
<dbReference type="RefSeq" id="WP_377561894.1">
    <property type="nucleotide sequence ID" value="NZ_JBHTJZ010000004.1"/>
</dbReference>
<dbReference type="Pfam" id="PF01261">
    <property type="entry name" value="AP_endonuc_2"/>
    <property type="match status" value="1"/>
</dbReference>
<dbReference type="InterPro" id="IPR036237">
    <property type="entry name" value="Xyl_isomerase-like_sf"/>
</dbReference>
<dbReference type="InterPro" id="IPR050312">
    <property type="entry name" value="IolE/XylAMocC-like"/>
</dbReference>
<proteinExistence type="predicted"/>
<organism evidence="2 3">
    <name type="scientific">Paenibacillus chungangensis</name>
    <dbReference type="NCBI Taxonomy" id="696535"/>
    <lineage>
        <taxon>Bacteria</taxon>
        <taxon>Bacillati</taxon>
        <taxon>Bacillota</taxon>
        <taxon>Bacilli</taxon>
        <taxon>Bacillales</taxon>
        <taxon>Paenibacillaceae</taxon>
        <taxon>Paenibacillus</taxon>
    </lineage>
</organism>
<evidence type="ECO:0000259" key="1">
    <source>
        <dbReference type="Pfam" id="PF01261"/>
    </source>
</evidence>
<dbReference type="EMBL" id="JBHTJZ010000004">
    <property type="protein sequence ID" value="MFD0958242.1"/>
    <property type="molecule type" value="Genomic_DNA"/>
</dbReference>
<dbReference type="PANTHER" id="PTHR12110">
    <property type="entry name" value="HYDROXYPYRUVATE ISOMERASE"/>
    <property type="match status" value="1"/>
</dbReference>
<gene>
    <name evidence="2" type="primary">iolE</name>
    <name evidence="2" type="ORF">ACFQ2I_02435</name>
</gene>
<dbReference type="PANTHER" id="PTHR12110:SF41">
    <property type="entry name" value="INOSOSE DEHYDRATASE"/>
    <property type="match status" value="1"/>
</dbReference>
<name>A0ABW3HL56_9BACL</name>
<evidence type="ECO:0000313" key="3">
    <source>
        <dbReference type="Proteomes" id="UP001596989"/>
    </source>
</evidence>
<accession>A0ABW3HL56</accession>
<dbReference type="SUPFAM" id="SSF51658">
    <property type="entry name" value="Xylose isomerase-like"/>
    <property type="match status" value="1"/>
</dbReference>
<dbReference type="InterPro" id="IPR013022">
    <property type="entry name" value="Xyl_isomerase-like_TIM-brl"/>
</dbReference>
<evidence type="ECO:0000313" key="2">
    <source>
        <dbReference type="EMBL" id="MFD0958242.1"/>
    </source>
</evidence>
<dbReference type="Gene3D" id="3.20.20.150">
    <property type="entry name" value="Divalent-metal-dependent TIM barrel enzymes"/>
    <property type="match status" value="1"/>
</dbReference>
<feature type="domain" description="Xylose isomerase-like TIM barrel" evidence="1">
    <location>
        <begin position="38"/>
        <end position="293"/>
    </location>
</feature>
<dbReference type="EC" id="4.2.1.44" evidence="2"/>
<dbReference type="Proteomes" id="UP001596989">
    <property type="component" value="Unassembled WGS sequence"/>
</dbReference>
<reference evidence="3" key="1">
    <citation type="journal article" date="2019" name="Int. J. Syst. Evol. Microbiol.">
        <title>The Global Catalogue of Microorganisms (GCM) 10K type strain sequencing project: providing services to taxonomists for standard genome sequencing and annotation.</title>
        <authorList>
            <consortium name="The Broad Institute Genomics Platform"/>
            <consortium name="The Broad Institute Genome Sequencing Center for Infectious Disease"/>
            <person name="Wu L."/>
            <person name="Ma J."/>
        </authorList>
    </citation>
    <scope>NUCLEOTIDE SEQUENCE [LARGE SCALE GENOMIC DNA]</scope>
    <source>
        <strain evidence="3">CCUG 59129</strain>
    </source>
</reference>
<dbReference type="NCBIfam" id="TIGR04379">
    <property type="entry name" value="myo_inos_iolE"/>
    <property type="match status" value="1"/>
</dbReference>
<protein>
    <submittedName>
        <fullName evidence="2">Myo-inosose-2 dehydratase</fullName>
        <ecNumber evidence="2">4.2.1.44</ecNumber>
    </submittedName>
</protein>
<sequence length="300" mass="34540">MQIGKWKFGISPINWVNEDVHAIGDHYTCHQLLNDFTALGFTGTENCRKFPQDPAELKQVLTTKGLQLTSQWKGVIFADPSLRQEELDAYRRHAEFLHYMGAKHVVTCEIGGSPHADPRGLEQKEVQRLTDEQWKYMTEGLQQAGEICNELGMKLIYHYHASTVVEHEHEIDRLMDMTDPKLVHLLYDTGHAYYGGTDPLTLLRKHRNRIAYIHLKDVRDDVLQRVKRESIPFIDAVVQGVFTVPGDGVIDFKPIFQALKQQDYEGWMIIEAEQDPDKAEPNQYARQSIAYLHETIDSLI</sequence>